<dbReference type="InterPro" id="IPR010272">
    <property type="entry name" value="T6SS_TssF"/>
</dbReference>
<dbReference type="EMBL" id="QYUO01000002">
    <property type="protein sequence ID" value="RJF95843.1"/>
    <property type="molecule type" value="Genomic_DNA"/>
</dbReference>
<dbReference type="Proteomes" id="UP000265955">
    <property type="component" value="Unassembled WGS sequence"/>
</dbReference>
<dbReference type="PANTHER" id="PTHR35370">
    <property type="entry name" value="CYTOPLASMIC PROTEIN-RELATED-RELATED"/>
    <property type="match status" value="1"/>
</dbReference>
<proteinExistence type="predicted"/>
<accession>A0A3A3FK15</accession>
<protein>
    <submittedName>
        <fullName evidence="1">Type VI secretion system baseplate subunit TssF</fullName>
    </submittedName>
</protein>
<comment type="caution">
    <text evidence="1">The sequence shown here is derived from an EMBL/GenBank/DDBJ whole genome shotgun (WGS) entry which is preliminary data.</text>
</comment>
<dbReference type="Pfam" id="PF05947">
    <property type="entry name" value="T6SS_TssF"/>
    <property type="match status" value="1"/>
</dbReference>
<sequence>MHMESLLPYYERELTHLRRLSHDFAKRYPKVAGRLLLSGETCDDPNIERLIESFAFLAGRIHKKLDDDYPEFTNSLLQVIYPQYLRPFPSVSIACFEPLPAAAESVGNFSVPRHTSLNTRPVRGVPCHFRTAYEVEVSALRVQSASFENAFDTSGLSSALIASAATTIRICLTMPQADAGTGSSRPTKLRFFLNGEPSIAAALREAILSRVSGIWISNDVSTTKVEMFAEAITAVGFDEDDSLLDDDARCHPAHQLLLEYFAFPEKFNFFDLDLSGVWDLIPAMASRIDLRFGLPVQVGGTNDHHLLERVSKENFVLHCTPVVNLFRRHAEPIRMTETVSVYPIVVDNRQPRAYEVYAIDRVFKVRQDTNGEEIDEYRPFYSTRHVDPDERPVRYWHAEYSDMDADFNVSLSLVDSMLAPDRAETNTISLNLVCTNRDLPSQLPFGLRDGDLFVEGGSSAYLVHMLRKPTSTHRFPRGRGAQWRLVSHLALNHFSLAGSGADVLKEILSLYDIAGAPAGARQIQGIHRVEHQSGVARMPGKPFPVFVKGVDIRLTVDETHYAGIGLFSFSRVLEQFFALYVHTNSFTRLTVISRQTGKELVQCLPRNGASILA</sequence>
<dbReference type="PANTHER" id="PTHR35370:SF1">
    <property type="entry name" value="TYPE VI SECRETION SYSTEM COMPONENT TSSF1"/>
    <property type="match status" value="1"/>
</dbReference>
<evidence type="ECO:0000313" key="1">
    <source>
        <dbReference type="EMBL" id="RJF95843.1"/>
    </source>
</evidence>
<organism evidence="1 2">
    <name type="scientific">Noviherbaspirillum saxi</name>
    <dbReference type="NCBI Taxonomy" id="2320863"/>
    <lineage>
        <taxon>Bacteria</taxon>
        <taxon>Pseudomonadati</taxon>
        <taxon>Pseudomonadota</taxon>
        <taxon>Betaproteobacteria</taxon>
        <taxon>Burkholderiales</taxon>
        <taxon>Oxalobacteraceae</taxon>
        <taxon>Noviherbaspirillum</taxon>
    </lineage>
</organism>
<dbReference type="PIRSF" id="PIRSF028304">
    <property type="entry name" value="UCP028304"/>
    <property type="match status" value="1"/>
</dbReference>
<evidence type="ECO:0000313" key="2">
    <source>
        <dbReference type="Proteomes" id="UP000265955"/>
    </source>
</evidence>
<dbReference type="NCBIfam" id="TIGR03359">
    <property type="entry name" value="VI_chp_6"/>
    <property type="match status" value="1"/>
</dbReference>
<gene>
    <name evidence="1" type="primary">tssF</name>
    <name evidence="1" type="ORF">D3871_20970</name>
</gene>
<dbReference type="AlphaFoldDB" id="A0A3A3FK15"/>
<keyword evidence="2" id="KW-1185">Reference proteome</keyword>
<reference evidence="2" key="1">
    <citation type="submission" date="2018-09" db="EMBL/GenBank/DDBJ databases">
        <authorList>
            <person name="Zhu H."/>
        </authorList>
    </citation>
    <scope>NUCLEOTIDE SEQUENCE [LARGE SCALE GENOMIC DNA]</scope>
    <source>
        <strain evidence="2">K1R23-30</strain>
    </source>
</reference>
<name>A0A3A3FK15_9BURK</name>